<evidence type="ECO:0000313" key="4">
    <source>
        <dbReference type="Proteomes" id="UP001154312"/>
    </source>
</evidence>
<comment type="caution">
    <text evidence="3">The sequence shown here is derived from an EMBL/GenBank/DDBJ whole genome shotgun (WGS) entry which is preliminary data.</text>
</comment>
<evidence type="ECO:0000256" key="1">
    <source>
        <dbReference type="ARBA" id="ARBA00022603"/>
    </source>
</evidence>
<name>A0A9X4H1G3_9FIRM</name>
<dbReference type="Pfam" id="PF03602">
    <property type="entry name" value="Cons_hypoth95"/>
    <property type="match status" value="1"/>
</dbReference>
<reference evidence="3" key="1">
    <citation type="submission" date="2022-02" db="EMBL/GenBank/DDBJ databases">
        <authorList>
            <person name="Leng L."/>
        </authorList>
    </citation>
    <scope>NUCLEOTIDE SEQUENCE</scope>
    <source>
        <strain evidence="3">JI</strain>
    </source>
</reference>
<dbReference type="Proteomes" id="UP001154312">
    <property type="component" value="Unassembled WGS sequence"/>
</dbReference>
<keyword evidence="2 3" id="KW-0808">Transferase</keyword>
<dbReference type="NCBIfam" id="TIGR00095">
    <property type="entry name" value="16S rRNA (guanine(966)-N(2))-methyltransferase RsmD"/>
    <property type="match status" value="1"/>
</dbReference>
<proteinExistence type="predicted"/>
<evidence type="ECO:0000256" key="2">
    <source>
        <dbReference type="ARBA" id="ARBA00022679"/>
    </source>
</evidence>
<protein>
    <submittedName>
        <fullName evidence="3">16S rRNA (Guanine(966)-N(2))-methyltransferase RsmD</fullName>
        <ecNumber evidence="3">2.1.1.171</ecNumber>
    </submittedName>
</protein>
<dbReference type="CDD" id="cd02440">
    <property type="entry name" value="AdoMet_MTases"/>
    <property type="match status" value="1"/>
</dbReference>
<dbReference type="InterPro" id="IPR029063">
    <property type="entry name" value="SAM-dependent_MTases_sf"/>
</dbReference>
<dbReference type="EC" id="2.1.1.171" evidence="3"/>
<dbReference type="EMBL" id="JAKOAV010000010">
    <property type="protein sequence ID" value="MDF9408121.1"/>
    <property type="molecule type" value="Genomic_DNA"/>
</dbReference>
<dbReference type="PANTHER" id="PTHR43542:SF1">
    <property type="entry name" value="METHYLTRANSFERASE"/>
    <property type="match status" value="1"/>
</dbReference>
<accession>A0A9X4H1G3</accession>
<dbReference type="GO" id="GO:0052913">
    <property type="term" value="F:16S rRNA (guanine(966)-N(2))-methyltransferase activity"/>
    <property type="evidence" value="ECO:0007669"/>
    <property type="project" value="UniProtKB-EC"/>
</dbReference>
<keyword evidence="1 3" id="KW-0489">Methyltransferase</keyword>
<dbReference type="GO" id="GO:0003676">
    <property type="term" value="F:nucleic acid binding"/>
    <property type="evidence" value="ECO:0007669"/>
    <property type="project" value="InterPro"/>
</dbReference>
<keyword evidence="4" id="KW-1185">Reference proteome</keyword>
<dbReference type="InterPro" id="IPR002052">
    <property type="entry name" value="DNA_methylase_N6_adenine_CS"/>
</dbReference>
<organism evidence="3 4">
    <name type="scientific">Pelotomaculum isophthalicicum JI</name>
    <dbReference type="NCBI Taxonomy" id="947010"/>
    <lineage>
        <taxon>Bacteria</taxon>
        <taxon>Bacillati</taxon>
        <taxon>Bacillota</taxon>
        <taxon>Clostridia</taxon>
        <taxon>Eubacteriales</taxon>
        <taxon>Desulfotomaculaceae</taxon>
        <taxon>Pelotomaculum</taxon>
    </lineage>
</organism>
<dbReference type="Gene3D" id="3.40.50.150">
    <property type="entry name" value="Vaccinia Virus protein VP39"/>
    <property type="match status" value="1"/>
</dbReference>
<dbReference type="PANTHER" id="PTHR43542">
    <property type="entry name" value="METHYLTRANSFERASE"/>
    <property type="match status" value="1"/>
</dbReference>
<dbReference type="PIRSF" id="PIRSF004553">
    <property type="entry name" value="CHP00095"/>
    <property type="match status" value="1"/>
</dbReference>
<dbReference type="PROSITE" id="PS00092">
    <property type="entry name" value="N6_MTASE"/>
    <property type="match status" value="1"/>
</dbReference>
<dbReference type="InterPro" id="IPR004398">
    <property type="entry name" value="RNA_MeTrfase_RsmD"/>
</dbReference>
<sequence length="185" mass="20314">MLRIIAGIAKKRQLKAPRGLQVRPTSDRVKEALFNILGSSISGSSFLDLFAGTGNVGIEALSRGADRAVFVEKDIKNIRIIKENLNITGLEVNARLLCLNVNKAIALLGQEGQVYDLIFIDPPYLKDLVSSTLNDIIKNGLLKPGGTIIVESSKKDPMPRDAAASLRLLRQEKYGDTLLSFYNYQ</sequence>
<gene>
    <name evidence="3" type="primary">rsmD</name>
    <name evidence="3" type="ORF">L7E55_07065</name>
</gene>
<evidence type="ECO:0000313" key="3">
    <source>
        <dbReference type="EMBL" id="MDF9408121.1"/>
    </source>
</evidence>
<dbReference type="SUPFAM" id="SSF53335">
    <property type="entry name" value="S-adenosyl-L-methionine-dependent methyltransferases"/>
    <property type="match status" value="1"/>
</dbReference>
<dbReference type="AlphaFoldDB" id="A0A9X4H1G3"/>